<evidence type="ECO:0000256" key="8">
    <source>
        <dbReference type="ARBA" id="ARBA00023211"/>
    </source>
</evidence>
<evidence type="ECO:0000313" key="12">
    <source>
        <dbReference type="Proteomes" id="UP000223071"/>
    </source>
</evidence>
<keyword evidence="4 10" id="KW-0378">Hydrolase</keyword>
<proteinExistence type="inferred from homology"/>
<gene>
    <name evidence="10" type="primary">cas1</name>
    <name evidence="11" type="ORF">A9A59_0759</name>
</gene>
<evidence type="ECO:0000313" key="11">
    <source>
        <dbReference type="EMBL" id="PFG73559.1"/>
    </source>
</evidence>
<reference evidence="11 12" key="1">
    <citation type="submission" date="2017-09" db="EMBL/GenBank/DDBJ databases">
        <title>Sequencing the genomes of two abundant thermophiles in Great Basin hot springs: Thermocrinis jamiesonii and novel Chloroflexi Thermoflexus hugenholtzii.</title>
        <authorList>
            <person name="Hedlund B."/>
        </authorList>
    </citation>
    <scope>NUCLEOTIDE SEQUENCE [LARGE SCALE GENOMIC DNA]</scope>
    <source>
        <strain evidence="11 12">G233</strain>
    </source>
</reference>
<name>A0A2A9HFI7_TEPT2</name>
<evidence type="ECO:0000256" key="3">
    <source>
        <dbReference type="ARBA" id="ARBA00022759"/>
    </source>
</evidence>
<dbReference type="HAMAP" id="MF_01470">
    <property type="entry name" value="Cas1"/>
    <property type="match status" value="1"/>
</dbReference>
<evidence type="ECO:0000256" key="9">
    <source>
        <dbReference type="ARBA" id="ARBA00038592"/>
    </source>
</evidence>
<evidence type="ECO:0000256" key="6">
    <source>
        <dbReference type="ARBA" id="ARBA00023118"/>
    </source>
</evidence>
<keyword evidence="6 10" id="KW-0051">Antiviral defense</keyword>
<dbReference type="EMBL" id="PDJQ01000001">
    <property type="protein sequence ID" value="PFG73559.1"/>
    <property type="molecule type" value="Genomic_DNA"/>
</dbReference>
<protein>
    <recommendedName>
        <fullName evidence="10">CRISPR-associated endonuclease Cas1</fullName>
        <ecNumber evidence="10">3.1.-.-</ecNumber>
    </recommendedName>
</protein>
<dbReference type="GO" id="GO:0051607">
    <property type="term" value="P:defense response to virus"/>
    <property type="evidence" value="ECO:0007669"/>
    <property type="project" value="UniProtKB-UniRule"/>
</dbReference>
<dbReference type="InterPro" id="IPR050646">
    <property type="entry name" value="Cas1"/>
</dbReference>
<dbReference type="Gene3D" id="3.100.10.20">
    <property type="entry name" value="CRISPR-associated endonuclease Cas1, N-terminal domain"/>
    <property type="match status" value="1"/>
</dbReference>
<dbReference type="Gene3D" id="1.20.120.920">
    <property type="entry name" value="CRISPR-associated endonuclease Cas1, C-terminal domain"/>
    <property type="match status" value="1"/>
</dbReference>
<dbReference type="NCBIfam" id="TIGR00287">
    <property type="entry name" value="cas1"/>
    <property type="match status" value="1"/>
</dbReference>
<dbReference type="InterPro" id="IPR042211">
    <property type="entry name" value="CRISPR-assoc_Cas1_N"/>
</dbReference>
<keyword evidence="7 10" id="KW-0238">DNA-binding</keyword>
<dbReference type="GO" id="GO:0016787">
    <property type="term" value="F:hydrolase activity"/>
    <property type="evidence" value="ECO:0007669"/>
    <property type="project" value="UniProtKB-KW"/>
</dbReference>
<dbReference type="AlphaFoldDB" id="A0A2A9HFI7"/>
<evidence type="ECO:0000256" key="4">
    <source>
        <dbReference type="ARBA" id="ARBA00022801"/>
    </source>
</evidence>
<dbReference type="GO" id="GO:0004519">
    <property type="term" value="F:endonuclease activity"/>
    <property type="evidence" value="ECO:0007669"/>
    <property type="project" value="UniProtKB-UniRule"/>
</dbReference>
<dbReference type="PANTHER" id="PTHR34353:SF2">
    <property type="entry name" value="CRISPR-ASSOCIATED ENDONUCLEASE CAS1 1"/>
    <property type="match status" value="1"/>
</dbReference>
<keyword evidence="8 10" id="KW-0464">Manganese</keyword>
<dbReference type="GO" id="GO:0046872">
    <property type="term" value="F:metal ion binding"/>
    <property type="evidence" value="ECO:0007669"/>
    <property type="project" value="UniProtKB-UniRule"/>
</dbReference>
<feature type="binding site" evidence="10">
    <location>
        <position position="213"/>
    </location>
    <ligand>
        <name>Mn(2+)</name>
        <dbReference type="ChEBI" id="CHEBI:29035"/>
    </ligand>
</feature>
<evidence type="ECO:0000256" key="5">
    <source>
        <dbReference type="ARBA" id="ARBA00022842"/>
    </source>
</evidence>
<evidence type="ECO:0000256" key="7">
    <source>
        <dbReference type="ARBA" id="ARBA00023125"/>
    </source>
</evidence>
<evidence type="ECO:0000256" key="10">
    <source>
        <dbReference type="HAMAP-Rule" id="MF_01470"/>
    </source>
</evidence>
<keyword evidence="2 10" id="KW-0479">Metal-binding</keyword>
<sequence length="318" mass="35093">MRILHVTEQGSTIRTTGECLEIFVDGLPVLTAGLHTLEALVLHGAVQLTAPAASRLLAAGIPSVYVGLDGRLKGRLEPIGHPAARLRSAQALAAADPVRRLAIAREIVRNKLTAQARLLRALRRPETSALLALIPRVRAAETLDELRGTEGWAGRIYFSALRAHLSLAGWRRARRPARDPLNALFNYGYALLMRPAILAVAAVGLDPYQGFLHHATRGQPAFVLDLIEEFRAPLVDLLVVRLYPTLSRDTGWFEQTEAGTRLALDVRKRLIAAFESRLSRATRYRPTGRREEVGRLFELQARAFARAIRTGGPVRPAW</sequence>
<dbReference type="GO" id="GO:0043571">
    <property type="term" value="P:maintenance of CRISPR repeat elements"/>
    <property type="evidence" value="ECO:0007669"/>
    <property type="project" value="UniProtKB-UniRule"/>
</dbReference>
<feature type="binding site" evidence="10">
    <location>
        <position position="228"/>
    </location>
    <ligand>
        <name>Mn(2+)</name>
        <dbReference type="ChEBI" id="CHEBI:29035"/>
    </ligand>
</feature>
<feature type="binding site" evidence="10">
    <location>
        <position position="150"/>
    </location>
    <ligand>
        <name>Mn(2+)</name>
        <dbReference type="ChEBI" id="CHEBI:29035"/>
    </ligand>
</feature>
<evidence type="ECO:0000256" key="2">
    <source>
        <dbReference type="ARBA" id="ARBA00022723"/>
    </source>
</evidence>
<dbReference type="CDD" id="cd09634">
    <property type="entry name" value="Cas1_I-II-III"/>
    <property type="match status" value="1"/>
</dbReference>
<dbReference type="InterPro" id="IPR002729">
    <property type="entry name" value="CRISPR-assoc_Cas1"/>
</dbReference>
<keyword evidence="5 10" id="KW-0460">Magnesium</keyword>
<dbReference type="Pfam" id="PF01867">
    <property type="entry name" value="Cas_Cas1"/>
    <property type="match status" value="1"/>
</dbReference>
<dbReference type="RefSeq" id="WP_098503011.1">
    <property type="nucleotide sequence ID" value="NZ_PDJQ01000001.1"/>
</dbReference>
<organism evidence="11 12">
    <name type="scientific">Tepidiforma thermophila (strain KCTC 52669 / CGMCC 1.13589 / G233)</name>
    <dbReference type="NCBI Taxonomy" id="2761530"/>
    <lineage>
        <taxon>Bacteria</taxon>
        <taxon>Bacillati</taxon>
        <taxon>Chloroflexota</taxon>
        <taxon>Tepidiformia</taxon>
        <taxon>Tepidiformales</taxon>
        <taxon>Tepidiformaceae</taxon>
        <taxon>Tepidiforma</taxon>
    </lineage>
</organism>
<dbReference type="PANTHER" id="PTHR34353">
    <property type="entry name" value="CRISPR-ASSOCIATED ENDONUCLEASE CAS1 1"/>
    <property type="match status" value="1"/>
</dbReference>
<comment type="caution">
    <text evidence="11">The sequence shown here is derived from an EMBL/GenBank/DDBJ whole genome shotgun (WGS) entry which is preliminary data.</text>
</comment>
<dbReference type="EC" id="3.1.-.-" evidence="10"/>
<comment type="cofactor">
    <cofactor evidence="10">
        <name>Mg(2+)</name>
        <dbReference type="ChEBI" id="CHEBI:18420"/>
    </cofactor>
    <cofactor evidence="10">
        <name>Mn(2+)</name>
        <dbReference type="ChEBI" id="CHEBI:29035"/>
    </cofactor>
</comment>
<dbReference type="Proteomes" id="UP000223071">
    <property type="component" value="Unassembled WGS sequence"/>
</dbReference>
<keyword evidence="1 10" id="KW-0540">Nuclease</keyword>
<keyword evidence="12" id="KW-1185">Reference proteome</keyword>
<keyword evidence="3 10" id="KW-0255">Endonuclease</keyword>
<accession>A0A2A9HFI7</accession>
<comment type="function">
    <text evidence="10">CRISPR (clustered regularly interspaced short palindromic repeat), is an adaptive immune system that provides protection against mobile genetic elements (viruses, transposable elements and conjugative plasmids). CRISPR clusters contain spacers, sequences complementary to antecedent mobile elements, and target invading nucleic acids. CRISPR clusters are transcribed and processed into CRISPR RNA (crRNA). Acts as a dsDNA endonuclease. Involved in the integration of spacer DNA into the CRISPR cassette.</text>
</comment>
<evidence type="ECO:0000256" key="1">
    <source>
        <dbReference type="ARBA" id="ARBA00022722"/>
    </source>
</evidence>
<dbReference type="InterPro" id="IPR042206">
    <property type="entry name" value="CRISPR-assoc_Cas1_C"/>
</dbReference>
<dbReference type="GO" id="GO:0003677">
    <property type="term" value="F:DNA binding"/>
    <property type="evidence" value="ECO:0007669"/>
    <property type="project" value="UniProtKB-KW"/>
</dbReference>
<comment type="similarity">
    <text evidence="10">Belongs to the CRISPR-associated endonuclease Cas1 family.</text>
</comment>
<comment type="subunit">
    <text evidence="9 10">Homodimer, forms a heterotetramer with a Cas2 homodimer.</text>
</comment>